<organism evidence="2 3">
    <name type="scientific">Advenella kashmirensis W13003</name>
    <dbReference type="NCBI Taxonomy" id="1424334"/>
    <lineage>
        <taxon>Bacteria</taxon>
        <taxon>Pseudomonadati</taxon>
        <taxon>Pseudomonadota</taxon>
        <taxon>Betaproteobacteria</taxon>
        <taxon>Burkholderiales</taxon>
        <taxon>Alcaligenaceae</taxon>
    </lineage>
</organism>
<keyword evidence="1" id="KW-1133">Transmembrane helix</keyword>
<keyword evidence="1" id="KW-0812">Transmembrane</keyword>
<reference evidence="2 3" key="1">
    <citation type="journal article" date="2014" name="Genome Announc.">
        <title>Draft Genome Sequence of Advenella kashmirensis Strain W13003, a Polycyclic Aromatic Hydrocarbon-Degrading Bacterium.</title>
        <authorList>
            <person name="Wang X."/>
            <person name="Jin D."/>
            <person name="Zhou L."/>
            <person name="Wu L."/>
            <person name="An W."/>
            <person name="Zhao L."/>
        </authorList>
    </citation>
    <scope>NUCLEOTIDE SEQUENCE [LARGE SCALE GENOMIC DNA]</scope>
    <source>
        <strain evidence="2 3">W13003</strain>
    </source>
</reference>
<evidence type="ECO:0000313" key="3">
    <source>
        <dbReference type="Proteomes" id="UP000018733"/>
    </source>
</evidence>
<dbReference type="EMBL" id="AYXT01000009">
    <property type="protein sequence ID" value="ETF02877.1"/>
    <property type="molecule type" value="Genomic_DNA"/>
</dbReference>
<evidence type="ECO:0000256" key="1">
    <source>
        <dbReference type="SAM" id="Phobius"/>
    </source>
</evidence>
<keyword evidence="1" id="KW-0472">Membrane</keyword>
<proteinExistence type="predicted"/>
<protein>
    <submittedName>
        <fullName evidence="2">Membrane protein</fullName>
    </submittedName>
</protein>
<feature type="transmembrane region" description="Helical" evidence="1">
    <location>
        <begin position="103"/>
        <end position="127"/>
    </location>
</feature>
<feature type="transmembrane region" description="Helical" evidence="1">
    <location>
        <begin position="210"/>
        <end position="233"/>
    </location>
</feature>
<dbReference type="Proteomes" id="UP000018733">
    <property type="component" value="Unassembled WGS sequence"/>
</dbReference>
<evidence type="ECO:0000313" key="2">
    <source>
        <dbReference type="EMBL" id="ETF02877.1"/>
    </source>
</evidence>
<feature type="transmembrane region" description="Helical" evidence="1">
    <location>
        <begin position="253"/>
        <end position="281"/>
    </location>
</feature>
<dbReference type="eggNOG" id="ENOG502Z9E3">
    <property type="taxonomic scope" value="Bacteria"/>
</dbReference>
<name>V8QTA4_9BURK</name>
<accession>V8QTA4</accession>
<dbReference type="OrthoDB" id="6210861at2"/>
<feature type="transmembrane region" description="Helical" evidence="1">
    <location>
        <begin position="179"/>
        <end position="198"/>
    </location>
</feature>
<comment type="caution">
    <text evidence="2">The sequence shown here is derived from an EMBL/GenBank/DDBJ whole genome shotgun (WGS) entry which is preliminary data.</text>
</comment>
<dbReference type="PATRIC" id="fig|1424334.3.peg.1717"/>
<dbReference type="RefSeq" id="WP_024004690.1">
    <property type="nucleotide sequence ID" value="NZ_KI650979.1"/>
</dbReference>
<dbReference type="AlphaFoldDB" id="V8QTA4"/>
<dbReference type="HOGENOM" id="CLU_044847_0_0_4"/>
<feature type="transmembrane region" description="Helical" evidence="1">
    <location>
        <begin position="73"/>
        <end position="96"/>
    </location>
</feature>
<dbReference type="InterPro" id="IPR021296">
    <property type="entry name" value="DUF2868"/>
</dbReference>
<keyword evidence="3" id="KW-1185">Reference proteome</keyword>
<sequence length="461" mass="50828">MARRQFSFKDFWLTEAIRLREDHWGPLDDSAFIRELRSGNDLPEEKIVRRARLIAERENTRQLIDKWTHGARLALLILAVLAVLGGVGTAASVLGATDRHINVLLAIVALLGVHSLTFLFWILSFFLSAKTFSWLGELWLWLSRKIARGPEAALAPQSFVSLLSQNSALKWTLSCVSHGFWVLFFLAALLSMLGLLAAQRYTFGWETTILSPDVFVSLTRTLGVLPGLLGFPMPDADMVRHSTAGATLSENTYAIWSAWLLGVVFVYGLLVRALSLILCLWQLRGALRGLALDINLPSYSRLVTRLVPTSEGLGIDAPAGDDITAQRQDNATLPFSSDPVYVGIELPPGPAWPVFSAAPDTQDGGILETREQRHALLDKLHAHSVKGLLLVVDAAQTPDRGTLHLISELASLARATHILLWQHPDRGSRRATWQTQLAQAGFLPDTVHSDIDTLPDWIATP</sequence>
<gene>
    <name evidence="2" type="ORF">W822_08570</name>
</gene>
<dbReference type="STRING" id="1424334.W822_08570"/>
<dbReference type="Pfam" id="PF11067">
    <property type="entry name" value="DUF2868"/>
    <property type="match status" value="1"/>
</dbReference>